<organism evidence="1 2">
    <name type="scientific">Cinchona calisaya</name>
    <dbReference type="NCBI Taxonomy" id="153742"/>
    <lineage>
        <taxon>Eukaryota</taxon>
        <taxon>Viridiplantae</taxon>
        <taxon>Streptophyta</taxon>
        <taxon>Embryophyta</taxon>
        <taxon>Tracheophyta</taxon>
        <taxon>Spermatophyta</taxon>
        <taxon>Magnoliopsida</taxon>
        <taxon>eudicotyledons</taxon>
        <taxon>Gunneridae</taxon>
        <taxon>Pentapetalae</taxon>
        <taxon>asterids</taxon>
        <taxon>lamiids</taxon>
        <taxon>Gentianales</taxon>
        <taxon>Rubiaceae</taxon>
        <taxon>Cinchonoideae</taxon>
        <taxon>Cinchoneae</taxon>
        <taxon>Cinchona</taxon>
    </lineage>
</organism>
<keyword evidence="2" id="KW-1185">Reference proteome</keyword>
<accession>A0ABD3AUK3</accession>
<protein>
    <submittedName>
        <fullName evidence="1">Uncharacterized protein</fullName>
    </submittedName>
</protein>
<gene>
    <name evidence="1" type="ORF">ACH5RR_003368</name>
</gene>
<dbReference type="AlphaFoldDB" id="A0ABD3AUK3"/>
<name>A0ABD3AUK3_9GENT</name>
<comment type="caution">
    <text evidence="1">The sequence shown here is derived from an EMBL/GenBank/DDBJ whole genome shotgun (WGS) entry which is preliminary data.</text>
</comment>
<evidence type="ECO:0000313" key="2">
    <source>
        <dbReference type="Proteomes" id="UP001630127"/>
    </source>
</evidence>
<proteinExistence type="predicted"/>
<sequence>MAHQHHNLTAIPIDAADKAVDIVAARELAVNIIAAQEVAIKTTTAREFSNDNAAVFESVIYAGTAPNHVVAQKAMVGTVVTIKSVDGDVTALELANGVAAAHEFDGNNAAAHELVDAILLGHASTACGFSKVLSTSTQSYFTAAGIREQDTAAACVDGAHATVEWTAAPVMKITEISDISATILGRKNATPSHTTATRNGIVIAVRGFTTSNPRLAFVEWSSLQHFWFNSVRLIDMLDVGT</sequence>
<dbReference type="Proteomes" id="UP001630127">
    <property type="component" value="Unassembled WGS sequence"/>
</dbReference>
<evidence type="ECO:0000313" key="1">
    <source>
        <dbReference type="EMBL" id="KAL3534907.1"/>
    </source>
</evidence>
<reference evidence="1 2" key="1">
    <citation type="submission" date="2024-11" db="EMBL/GenBank/DDBJ databases">
        <title>A near-complete genome assembly of Cinchona calisaya.</title>
        <authorList>
            <person name="Lian D.C."/>
            <person name="Zhao X.W."/>
            <person name="Wei L."/>
        </authorList>
    </citation>
    <scope>NUCLEOTIDE SEQUENCE [LARGE SCALE GENOMIC DNA]</scope>
    <source>
        <tissue evidence="1">Nenye</tissue>
    </source>
</reference>
<dbReference type="EMBL" id="JBJUIK010000002">
    <property type="protein sequence ID" value="KAL3534907.1"/>
    <property type="molecule type" value="Genomic_DNA"/>
</dbReference>